<name>A0A6C0M0T7_9ZZZZ</name>
<accession>A0A6C0M0T7</accession>
<dbReference type="InterPro" id="IPR016112">
    <property type="entry name" value="VP_dsDNA_II"/>
</dbReference>
<dbReference type="GO" id="GO:0005198">
    <property type="term" value="F:structural molecule activity"/>
    <property type="evidence" value="ECO:0007669"/>
    <property type="project" value="InterPro"/>
</dbReference>
<organism evidence="3">
    <name type="scientific">viral metagenome</name>
    <dbReference type="NCBI Taxonomy" id="1070528"/>
    <lineage>
        <taxon>unclassified sequences</taxon>
        <taxon>metagenomes</taxon>
        <taxon>organismal metagenomes</taxon>
    </lineage>
</organism>
<dbReference type="InterPro" id="IPR038519">
    <property type="entry name" value="MCP_C_sf"/>
</dbReference>
<dbReference type="AlphaFoldDB" id="A0A6C0M0T7"/>
<reference evidence="3" key="1">
    <citation type="journal article" date="2020" name="Nature">
        <title>Giant virus diversity and host interactions through global metagenomics.</title>
        <authorList>
            <person name="Schulz F."/>
            <person name="Roux S."/>
            <person name="Paez-Espino D."/>
            <person name="Jungbluth S."/>
            <person name="Walsh D.A."/>
            <person name="Denef V.J."/>
            <person name="McMahon K.D."/>
            <person name="Konstantinidis K.T."/>
            <person name="Eloe-Fadrosh E.A."/>
            <person name="Kyrpides N.C."/>
            <person name="Woyke T."/>
        </authorList>
    </citation>
    <scope>NUCLEOTIDE SEQUENCE</scope>
    <source>
        <strain evidence="3">GVMAG-S-1029409-49</strain>
    </source>
</reference>
<evidence type="ECO:0008006" key="4">
    <source>
        <dbReference type="Google" id="ProtNLM"/>
    </source>
</evidence>
<evidence type="ECO:0000259" key="2">
    <source>
        <dbReference type="Pfam" id="PF16903"/>
    </source>
</evidence>
<dbReference type="Gene3D" id="2.70.9.10">
    <property type="entry name" value="Adenovirus Type 2 Hexon, domain 4"/>
    <property type="match status" value="1"/>
</dbReference>
<dbReference type="SUPFAM" id="SSF49749">
    <property type="entry name" value="Group II dsDNA viruses VP"/>
    <property type="match status" value="2"/>
</dbReference>
<sequence length="473" mass="51598">MTTSAATVQICHVDLATFSELESFIYGGRDAMSYFLRSVQKSNWFSFVPIRFTHLQNGDFAADFTCSLNRAPDYILNVWSRVRVPQIQLNAAAVFADASIAWTRNFMHNLIETAYLHFNTLPVQKIESGWLDANYYFRVPGSKNVGYRNMIGDIAAMTTPVLPGVALGTGGWFNCPLPFWFAEDSGVALPTAALPFNDIEVQYRLRSWRNLLILNPGTAGGGGAAATYDDVHMTGSAITVAPRILPEHVQTWGHGAVVHNDERVRMGQAPRDILIHQVQSIPRATLDASALGSQTSTNLRFSHAVTAVFYMARNISSRTGLTTGTDGPEHSNYTTEPNYAGLDPLAESALIYENTIRFGISSDYSSLVCPWYYSSAIPDDTGLHMLTYSLNPFSLDPMGSTNFSKLANVQLISTISPAAVNAAAVAAPVDQTGAAILDYDGATVFPQRFELMCFARNHNIGRVSGGSFGHPLL</sequence>
<dbReference type="Gene3D" id="2.70.9.20">
    <property type="entry name" value="Major capsid protein Vp54"/>
    <property type="match status" value="1"/>
</dbReference>
<dbReference type="Pfam" id="PF16903">
    <property type="entry name" value="Capsid_N"/>
    <property type="match status" value="1"/>
</dbReference>
<evidence type="ECO:0000313" key="3">
    <source>
        <dbReference type="EMBL" id="QHU35611.1"/>
    </source>
</evidence>
<proteinExistence type="predicted"/>
<evidence type="ECO:0000259" key="1">
    <source>
        <dbReference type="Pfam" id="PF04451"/>
    </source>
</evidence>
<feature type="domain" description="Major capsid protein N-terminal" evidence="2">
    <location>
        <begin position="33"/>
        <end position="222"/>
    </location>
</feature>
<dbReference type="InterPro" id="IPR031654">
    <property type="entry name" value="Capsid_N"/>
</dbReference>
<protein>
    <recommendedName>
        <fullName evidence="4">Major capsid protein N-terminal domain-containing protein</fullName>
    </recommendedName>
</protein>
<feature type="domain" description="Major capsid protein C-terminal" evidence="1">
    <location>
        <begin position="262"/>
        <end position="469"/>
    </location>
</feature>
<dbReference type="InterPro" id="IPR007542">
    <property type="entry name" value="MCP_C"/>
</dbReference>
<dbReference type="Pfam" id="PF04451">
    <property type="entry name" value="Capsid_NCLDV"/>
    <property type="match status" value="1"/>
</dbReference>
<dbReference type="EMBL" id="MN740610">
    <property type="protein sequence ID" value="QHU35611.1"/>
    <property type="molecule type" value="Genomic_DNA"/>
</dbReference>